<dbReference type="GO" id="GO:0005524">
    <property type="term" value="F:ATP binding"/>
    <property type="evidence" value="ECO:0007669"/>
    <property type="project" value="InterPro"/>
</dbReference>
<dbReference type="PANTHER" id="PTHR47690">
    <property type="entry name" value="GLUCOKINASE"/>
    <property type="match status" value="1"/>
</dbReference>
<organism evidence="4 5">
    <name type="scientific">Rhodovulum bhavnagarense</name>
    <dbReference type="NCBI Taxonomy" id="992286"/>
    <lineage>
        <taxon>Bacteria</taxon>
        <taxon>Pseudomonadati</taxon>
        <taxon>Pseudomonadota</taxon>
        <taxon>Alphaproteobacteria</taxon>
        <taxon>Rhodobacterales</taxon>
        <taxon>Paracoccaceae</taxon>
        <taxon>Rhodovulum</taxon>
    </lineage>
</organism>
<comment type="similarity">
    <text evidence="3">Belongs to the bacterial glucokinase family.</text>
</comment>
<dbReference type="InterPro" id="IPR043129">
    <property type="entry name" value="ATPase_NBD"/>
</dbReference>
<dbReference type="EMBL" id="SLXU01000016">
    <property type="protein sequence ID" value="TCP59752.1"/>
    <property type="molecule type" value="Genomic_DNA"/>
</dbReference>
<gene>
    <name evidence="4" type="ORF">EV663_11647</name>
</gene>
<dbReference type="OrthoDB" id="9800595at2"/>
<dbReference type="Gene3D" id="3.40.367.20">
    <property type="match status" value="1"/>
</dbReference>
<keyword evidence="5" id="KW-1185">Reference proteome</keyword>
<dbReference type="SUPFAM" id="SSF53067">
    <property type="entry name" value="Actin-like ATPase domain"/>
    <property type="match status" value="1"/>
</dbReference>
<dbReference type="PANTHER" id="PTHR47690:SF1">
    <property type="entry name" value="GLUCOKINASE"/>
    <property type="match status" value="1"/>
</dbReference>
<dbReference type="GO" id="GO:0005829">
    <property type="term" value="C:cytosol"/>
    <property type="evidence" value="ECO:0007669"/>
    <property type="project" value="TreeGrafter"/>
</dbReference>
<accession>A0A4R2R957</accession>
<sequence length="316" mass="33020">MTGLVADIGGTNTRVALAEGPRVAADSMMRFHNADHDGPSDILAAYLARHGAPRITQACVALAGPVRDGSGRLTNRGWIINEQGIAKVTGATQVKLLNDLQAQGHALDHLARAGLIEVLDGPELPRATRLVIGLGTGVNTSVVHRHGRGLLVTAAEAGHASLPASDEDDLSLARFAAGADGFASIEDLLSGRGIEKIHAWVTGRAGMPRQMTAGDILAAGNDDADDPAVTETLRIYTRLLGRIAGDLALHHLPFGGIFLVGGVARAMTPHLARLGLAAHFRAKGRFSPLMREFAIRTVVDDYAALSGCAGYLARPA</sequence>
<evidence type="ECO:0000256" key="2">
    <source>
        <dbReference type="ARBA" id="ARBA00022777"/>
    </source>
</evidence>
<dbReference type="CDD" id="cd24008">
    <property type="entry name" value="ASKHA_NBD_GLK"/>
    <property type="match status" value="1"/>
</dbReference>
<evidence type="ECO:0000256" key="3">
    <source>
        <dbReference type="RuleBase" id="RU004046"/>
    </source>
</evidence>
<dbReference type="GO" id="GO:0006096">
    <property type="term" value="P:glycolytic process"/>
    <property type="evidence" value="ECO:0007669"/>
    <property type="project" value="InterPro"/>
</dbReference>
<reference evidence="4 5" key="1">
    <citation type="submission" date="2019-03" db="EMBL/GenBank/DDBJ databases">
        <title>Genomic Encyclopedia of Type Strains, Phase IV (KMG-IV): sequencing the most valuable type-strain genomes for metagenomic binning, comparative biology and taxonomic classification.</title>
        <authorList>
            <person name="Goeker M."/>
        </authorList>
    </citation>
    <scope>NUCLEOTIDE SEQUENCE [LARGE SCALE GENOMIC DNA]</scope>
    <source>
        <strain evidence="4 5">DSM 24766</strain>
    </source>
</reference>
<evidence type="ECO:0000313" key="5">
    <source>
        <dbReference type="Proteomes" id="UP000295050"/>
    </source>
</evidence>
<proteinExistence type="inferred from homology"/>
<dbReference type="GO" id="GO:0005536">
    <property type="term" value="F:D-glucose binding"/>
    <property type="evidence" value="ECO:0007669"/>
    <property type="project" value="InterPro"/>
</dbReference>
<dbReference type="Gene3D" id="3.30.420.40">
    <property type="match status" value="1"/>
</dbReference>
<dbReference type="Proteomes" id="UP000295050">
    <property type="component" value="Unassembled WGS sequence"/>
</dbReference>
<dbReference type="InterPro" id="IPR003836">
    <property type="entry name" value="Glucokinase"/>
</dbReference>
<keyword evidence="1" id="KW-0808">Transferase</keyword>
<comment type="caution">
    <text evidence="4">The sequence shown here is derived from an EMBL/GenBank/DDBJ whole genome shotgun (WGS) entry which is preliminary data.</text>
</comment>
<evidence type="ECO:0000313" key="4">
    <source>
        <dbReference type="EMBL" id="TCP59752.1"/>
    </source>
</evidence>
<keyword evidence="2 4" id="KW-0418">Kinase</keyword>
<dbReference type="InterPro" id="IPR050201">
    <property type="entry name" value="Bacterial_glucokinase"/>
</dbReference>
<dbReference type="RefSeq" id="WP_132952613.1">
    <property type="nucleotide sequence ID" value="NZ_SLXU01000016.1"/>
</dbReference>
<dbReference type="AlphaFoldDB" id="A0A4R2R957"/>
<dbReference type="GO" id="GO:0004340">
    <property type="term" value="F:glucokinase activity"/>
    <property type="evidence" value="ECO:0007669"/>
    <property type="project" value="InterPro"/>
</dbReference>
<dbReference type="Pfam" id="PF02685">
    <property type="entry name" value="Glucokinase"/>
    <property type="match status" value="1"/>
</dbReference>
<evidence type="ECO:0000256" key="1">
    <source>
        <dbReference type="ARBA" id="ARBA00022679"/>
    </source>
</evidence>
<protein>
    <submittedName>
        <fullName evidence="4">Glucokinase</fullName>
    </submittedName>
</protein>
<name>A0A4R2R957_9RHOB</name>